<comment type="caution">
    <text evidence="2">The sequence shown here is derived from an EMBL/GenBank/DDBJ whole genome shotgun (WGS) entry which is preliminary data.</text>
</comment>
<evidence type="ECO:0000313" key="3">
    <source>
        <dbReference type="Proteomes" id="UP000577891"/>
    </source>
</evidence>
<dbReference type="GO" id="GO:0003677">
    <property type="term" value="F:DNA binding"/>
    <property type="evidence" value="ECO:0007669"/>
    <property type="project" value="InterPro"/>
</dbReference>
<dbReference type="AlphaFoldDB" id="A0A7W4J2Y4"/>
<proteinExistence type="predicted"/>
<dbReference type="Pfam" id="PF20432">
    <property type="entry name" value="Xre-like-HTH"/>
    <property type="match status" value="1"/>
</dbReference>
<reference evidence="2 3" key="1">
    <citation type="submission" date="2020-04" db="EMBL/GenBank/DDBJ databases">
        <title>Description of novel Gluconacetobacter.</title>
        <authorList>
            <person name="Sombolestani A."/>
        </authorList>
    </citation>
    <scope>NUCLEOTIDE SEQUENCE [LARGE SCALE GENOMIC DNA]</scope>
    <source>
        <strain evidence="2 3">LMG 27724</strain>
    </source>
</reference>
<name>A0A7W4J2Y4_9PROT</name>
<gene>
    <name evidence="2" type="ORF">HLH35_16730</name>
</gene>
<evidence type="ECO:0000259" key="1">
    <source>
        <dbReference type="Pfam" id="PF20432"/>
    </source>
</evidence>
<sequence length="131" mass="14585">MHAVLESTRADGVSETAVALKAVDRIMTRWNVPVPQAARLCDMSESTWKRARKPGFSGTLTHDQMLRLSALVGIYKSLVLYFDADIAARWPTLPNNGPLFKGMRPVDALIEYGLPHFLDTRRYLDALRGGA</sequence>
<keyword evidence="3" id="KW-1185">Reference proteome</keyword>
<organism evidence="2 3">
    <name type="scientific">Gluconacetobacter asukensis</name>
    <dbReference type="NCBI Taxonomy" id="1017181"/>
    <lineage>
        <taxon>Bacteria</taxon>
        <taxon>Pseudomonadati</taxon>
        <taxon>Pseudomonadota</taxon>
        <taxon>Alphaproteobacteria</taxon>
        <taxon>Acetobacterales</taxon>
        <taxon>Acetobacteraceae</taxon>
        <taxon>Gluconacetobacter</taxon>
    </lineage>
</organism>
<protein>
    <submittedName>
        <fullName evidence="2">DUF2384 domain-containing protein</fullName>
    </submittedName>
</protein>
<dbReference type="Proteomes" id="UP000577891">
    <property type="component" value="Unassembled WGS sequence"/>
</dbReference>
<accession>A0A7W4J2Y4</accession>
<dbReference type="InterPro" id="IPR046847">
    <property type="entry name" value="Xre-like_HTH"/>
</dbReference>
<feature type="domain" description="Antitoxin Xre-like helix-turn-helix" evidence="1">
    <location>
        <begin position="14"/>
        <end position="73"/>
    </location>
</feature>
<evidence type="ECO:0000313" key="2">
    <source>
        <dbReference type="EMBL" id="MBB2173740.1"/>
    </source>
</evidence>
<dbReference type="EMBL" id="JABEQE010000019">
    <property type="protein sequence ID" value="MBB2173740.1"/>
    <property type="molecule type" value="Genomic_DNA"/>
</dbReference>